<evidence type="ECO:0000259" key="2">
    <source>
        <dbReference type="Pfam" id="PF19933"/>
    </source>
</evidence>
<evidence type="ECO:0000313" key="4">
    <source>
        <dbReference type="Proteomes" id="UP000028631"/>
    </source>
</evidence>
<dbReference type="InterPro" id="IPR006597">
    <property type="entry name" value="Sel1-like"/>
</dbReference>
<organism evidence="3 4">
    <name type="scientific">Pseudomonas syringae</name>
    <dbReference type="NCBI Taxonomy" id="317"/>
    <lineage>
        <taxon>Bacteria</taxon>
        <taxon>Pseudomonadati</taxon>
        <taxon>Pseudomonadota</taxon>
        <taxon>Gammaproteobacteria</taxon>
        <taxon>Pseudomonadales</taxon>
        <taxon>Pseudomonadaceae</taxon>
        <taxon>Pseudomonas</taxon>
    </lineage>
</organism>
<keyword evidence="1" id="KW-0732">Signal</keyword>
<dbReference type="InterPro" id="IPR011990">
    <property type="entry name" value="TPR-like_helical_dom_sf"/>
</dbReference>
<evidence type="ECO:0000256" key="1">
    <source>
        <dbReference type="SAM" id="SignalP"/>
    </source>
</evidence>
<proteinExistence type="predicted"/>
<dbReference type="Gene3D" id="1.25.40.10">
    <property type="entry name" value="Tetratricopeptide repeat domain"/>
    <property type="match status" value="1"/>
</dbReference>
<dbReference type="PROSITE" id="PS51257">
    <property type="entry name" value="PROKAR_LIPOPROTEIN"/>
    <property type="match status" value="1"/>
</dbReference>
<evidence type="ECO:0000313" key="3">
    <source>
        <dbReference type="EMBL" id="KFE54778.1"/>
    </source>
</evidence>
<accession>A0A085VH65</accession>
<gene>
    <name evidence="3" type="ORF">IV01_15090</name>
</gene>
<dbReference type="SUPFAM" id="SSF81901">
    <property type="entry name" value="HCP-like"/>
    <property type="match status" value="1"/>
</dbReference>
<feature type="chain" id="PRO_5001798867" description="DUF6396 domain-containing protein" evidence="1">
    <location>
        <begin position="21"/>
        <end position="428"/>
    </location>
</feature>
<dbReference type="PATRIC" id="fig|317.175.peg.3140"/>
<dbReference type="AlphaFoldDB" id="A0A085VH65"/>
<protein>
    <recommendedName>
        <fullName evidence="2">DUF6396 domain-containing protein</fullName>
    </recommendedName>
</protein>
<dbReference type="InterPro" id="IPR045653">
    <property type="entry name" value="DUF6396"/>
</dbReference>
<feature type="domain" description="DUF6396" evidence="2">
    <location>
        <begin position="234"/>
        <end position="341"/>
    </location>
</feature>
<dbReference type="Pfam" id="PF19933">
    <property type="entry name" value="DUF6396"/>
    <property type="match status" value="1"/>
</dbReference>
<dbReference type="Proteomes" id="UP000028631">
    <property type="component" value="Unassembled WGS sequence"/>
</dbReference>
<sequence length="428" mass="47843">MRRLLLLSSLLLAACGTGDALTLQSKDMPVNPMTEAKAKLAFTCVHETIPTPSAEADVLFQYARWLQKNNLLKQDPSVYVEIERLYRIAAENGHYKANINLQNGTRRGEFKLRGDEHLRLSQNLIDAGVASGYYFISVFLKNGSAGLKQDLEMSLRYLRKAADTGSAQAQYEVGIKLEPSNIAPSIALQMYRCAAEQGHGQSAVTLSLYLRDDKKYDEATHVLQMGVAAGDESAAGRLDDAFRNPPPSNVMHYLAQPEDLERADRYNKIWRILANYSYANPKVPEINDIVPLPPAPLPEWDGKLQWLEARLANVSPEKPSMQLINELANAKVLDPVTGKPMPGSSGFNQNNYLGLYAQSGKPCPQSGYWKISSTPWPGHLLMVRNDPRYFKEGDILPKAPYSFYRPIIWPLPDKYTEVEQGVCWGWIG</sequence>
<dbReference type="SMART" id="SM00671">
    <property type="entry name" value="SEL1"/>
    <property type="match status" value="2"/>
</dbReference>
<reference evidence="3 4" key="1">
    <citation type="submission" date="2014-07" db="EMBL/GenBank/DDBJ databases">
        <title>Draft Genome Sequences of Environmental Pseudomonas syringae strains.</title>
        <authorList>
            <person name="Baltrus D.A."/>
            <person name="Berge O."/>
            <person name="Morris C."/>
        </authorList>
    </citation>
    <scope>NUCLEOTIDE SEQUENCE [LARGE SCALE GENOMIC DNA]</scope>
    <source>
        <strain evidence="3 4">GAW0119</strain>
    </source>
</reference>
<dbReference type="OrthoDB" id="6555376at2"/>
<keyword evidence="4" id="KW-1185">Reference proteome</keyword>
<dbReference type="Pfam" id="PF08238">
    <property type="entry name" value="Sel1"/>
    <property type="match status" value="2"/>
</dbReference>
<feature type="signal peptide" evidence="1">
    <location>
        <begin position="1"/>
        <end position="20"/>
    </location>
</feature>
<name>A0A085VH65_PSESX</name>
<dbReference type="RefSeq" id="WP_032629335.1">
    <property type="nucleotide sequence ID" value="NZ_JPQU01000041.1"/>
</dbReference>
<dbReference type="EMBL" id="JPQU01000041">
    <property type="protein sequence ID" value="KFE54778.1"/>
    <property type="molecule type" value="Genomic_DNA"/>
</dbReference>
<comment type="caution">
    <text evidence="3">The sequence shown here is derived from an EMBL/GenBank/DDBJ whole genome shotgun (WGS) entry which is preliminary data.</text>
</comment>